<evidence type="ECO:0000256" key="1">
    <source>
        <dbReference type="SAM" id="MobiDB-lite"/>
    </source>
</evidence>
<protein>
    <submittedName>
        <fullName evidence="2">Uncharacterized protein</fullName>
    </submittedName>
</protein>
<evidence type="ECO:0000313" key="2">
    <source>
        <dbReference type="EMBL" id="TDW75321.1"/>
    </source>
</evidence>
<accession>A0A4R8CIF5</accession>
<dbReference type="RefSeq" id="WP_134097416.1">
    <property type="nucleotide sequence ID" value="NZ_SODP01000001.1"/>
</dbReference>
<comment type="caution">
    <text evidence="2">The sequence shown here is derived from an EMBL/GenBank/DDBJ whole genome shotgun (WGS) entry which is preliminary data.</text>
</comment>
<reference evidence="2 3" key="1">
    <citation type="submission" date="2019-03" db="EMBL/GenBank/DDBJ databases">
        <title>Genomic Encyclopedia of Type Strains, Phase III (KMG-III): the genomes of soil and plant-associated and newly described type strains.</title>
        <authorList>
            <person name="Whitman W."/>
        </authorList>
    </citation>
    <scope>NUCLEOTIDE SEQUENCE [LARGE SCALE GENOMIC DNA]</scope>
    <source>
        <strain evidence="2 3">VKM Ac-2573</strain>
    </source>
</reference>
<dbReference type="Proteomes" id="UP000295146">
    <property type="component" value="Unassembled WGS sequence"/>
</dbReference>
<gene>
    <name evidence="2" type="ORF">EV653_0444</name>
</gene>
<dbReference type="OrthoDB" id="3812527at2"/>
<organism evidence="2 3">
    <name type="scientific">Kribbella pratensis</name>
    <dbReference type="NCBI Taxonomy" id="2512112"/>
    <lineage>
        <taxon>Bacteria</taxon>
        <taxon>Bacillati</taxon>
        <taxon>Actinomycetota</taxon>
        <taxon>Actinomycetes</taxon>
        <taxon>Propionibacteriales</taxon>
        <taxon>Kribbellaceae</taxon>
        <taxon>Kribbella</taxon>
    </lineage>
</organism>
<proteinExistence type="predicted"/>
<dbReference type="AlphaFoldDB" id="A0A4R8CIF5"/>
<sequence>MANEAEYAHYTDQIARAVIEVHATLRSVTHALGDEEIGRMLKHRSEDLATVRPGVDSLAAAEQEVQRAEGAGVAPARESLSGRFAMYQGVVEQQSAQIGAVQRELSAQSAGTNPQDRHTLQASSQALESALKNLERIEQMPDRSTDDVTKLRSGVEYLKKVVDDVDSRVERMTEQLSAGRQAAYKFHTAAPGELEPSADLGRTIGRMEDSIADTRDHARRLHDALAKNSDGFKAVAEFSVDVANGALAEKQHADQEAEQLADAVRAGVNPTARADQHPVAHQAQSDLSRRLNGPAKEGGLKL</sequence>
<evidence type="ECO:0000313" key="3">
    <source>
        <dbReference type="Proteomes" id="UP000295146"/>
    </source>
</evidence>
<feature type="region of interest" description="Disordered" evidence="1">
    <location>
        <begin position="271"/>
        <end position="302"/>
    </location>
</feature>
<name>A0A4R8CIF5_9ACTN</name>
<dbReference type="EMBL" id="SODP01000001">
    <property type="protein sequence ID" value="TDW75321.1"/>
    <property type="molecule type" value="Genomic_DNA"/>
</dbReference>
<keyword evidence="3" id="KW-1185">Reference proteome</keyword>